<evidence type="ECO:0000256" key="2">
    <source>
        <dbReference type="PIRSR" id="PIRSR007531-2"/>
    </source>
</evidence>
<reference evidence="3 4" key="1">
    <citation type="journal article" date="2019" name="Front. Microbiol.">
        <title>Genomic Features for Desiccation Tolerance and Sugar Biosynthesis in the Extremophile Gloeocapsopsis sp. UTEX B3054.</title>
        <authorList>
            <person name="Urrejola C."/>
            <person name="Alcorta J."/>
            <person name="Salas L."/>
            <person name="Vasquez M."/>
            <person name="Polz M.F."/>
            <person name="Vicuna R."/>
            <person name="Diez B."/>
        </authorList>
    </citation>
    <scope>NUCLEOTIDE SEQUENCE [LARGE SCALE GENOMIC DNA]</scope>
    <source>
        <strain evidence="3 4">1H9</strain>
    </source>
</reference>
<dbReference type="AlphaFoldDB" id="A0A6N8FT53"/>
<feature type="active site" evidence="1">
    <location>
        <position position="38"/>
    </location>
</feature>
<organism evidence="3 4">
    <name type="scientific">Gloeocapsopsis dulcis AAB1 = 1H9</name>
    <dbReference type="NCBI Taxonomy" id="1433147"/>
    <lineage>
        <taxon>Bacteria</taxon>
        <taxon>Bacillati</taxon>
        <taxon>Cyanobacteriota</taxon>
        <taxon>Cyanophyceae</taxon>
        <taxon>Oscillatoriophycideae</taxon>
        <taxon>Chroococcales</taxon>
        <taxon>Chroococcaceae</taxon>
        <taxon>Gloeocapsopsis</taxon>
        <taxon>Gloeocapsopsis dulcis</taxon>
    </lineage>
</organism>
<name>A0A6N8FT53_9CHRO</name>
<evidence type="ECO:0000256" key="1">
    <source>
        <dbReference type="PIRSR" id="PIRSR007531-1"/>
    </source>
</evidence>
<dbReference type="Proteomes" id="UP000441797">
    <property type="component" value="Unassembled WGS sequence"/>
</dbReference>
<proteinExistence type="predicted"/>
<dbReference type="GO" id="GO:0005524">
    <property type="term" value="F:ATP binding"/>
    <property type="evidence" value="ECO:0007669"/>
    <property type="project" value="InterPro"/>
</dbReference>
<dbReference type="OrthoDB" id="9811101at2"/>
<comment type="caution">
    <text evidence="3">The sequence shown here is derived from an EMBL/GenBank/DDBJ whole genome shotgun (WGS) entry which is preliminary data.</text>
</comment>
<evidence type="ECO:0000313" key="4">
    <source>
        <dbReference type="Proteomes" id="UP000441797"/>
    </source>
</evidence>
<sequence>MEQGKIIFLNGISSSGKTTLVRALQDILDGYYFHTGIDQYIERSPTKFHVSSDGKEPSTADGLLWVFPDGCQQVSEIRIGSVGYRLIAGMYSAAAALASIGNDLIIDDVIFDQRVLQIAVRTLLPFHVLFVGVRCSLEIAEQRERERGDRIEGLARFQYPLVHSHGTYDFEVDTSTSSPTVCANQIKQFLQDGSAPKAFHILQDTFARE</sequence>
<accession>A0A6N8FT53</accession>
<dbReference type="Gene3D" id="3.40.50.300">
    <property type="entry name" value="P-loop containing nucleotide triphosphate hydrolases"/>
    <property type="match status" value="1"/>
</dbReference>
<dbReference type="SUPFAM" id="SSF52540">
    <property type="entry name" value="P-loop containing nucleoside triphosphate hydrolases"/>
    <property type="match status" value="1"/>
</dbReference>
<keyword evidence="4" id="KW-1185">Reference proteome</keyword>
<gene>
    <name evidence="3" type="ORF">BWI75_06645</name>
</gene>
<evidence type="ECO:0000313" key="3">
    <source>
        <dbReference type="EMBL" id="MUL36039.1"/>
    </source>
</evidence>
<dbReference type="GO" id="GO:0016740">
    <property type="term" value="F:transferase activity"/>
    <property type="evidence" value="ECO:0007669"/>
    <property type="project" value="InterPro"/>
</dbReference>
<feature type="binding site" evidence="2">
    <location>
        <begin position="11"/>
        <end position="18"/>
    </location>
    <ligand>
        <name>ATP</name>
        <dbReference type="ChEBI" id="CHEBI:30616"/>
    </ligand>
</feature>
<dbReference type="PIRSF" id="PIRSF007531">
    <property type="entry name" value="CPT"/>
    <property type="match status" value="1"/>
</dbReference>
<dbReference type="EMBL" id="NAPY01000007">
    <property type="protein sequence ID" value="MUL36039.1"/>
    <property type="molecule type" value="Genomic_DNA"/>
</dbReference>
<dbReference type="InterPro" id="IPR012853">
    <property type="entry name" value="CPT"/>
</dbReference>
<dbReference type="Pfam" id="PF07931">
    <property type="entry name" value="CPT"/>
    <property type="match status" value="1"/>
</dbReference>
<dbReference type="RefSeq" id="WP_105222370.1">
    <property type="nucleotide sequence ID" value="NZ_CAWNSU010000010.1"/>
</dbReference>
<dbReference type="InterPro" id="IPR027417">
    <property type="entry name" value="P-loop_NTPase"/>
</dbReference>
<protein>
    <recommendedName>
        <fullName evidence="5">Chloramphenicol phosphotransferase</fullName>
    </recommendedName>
</protein>
<evidence type="ECO:0008006" key="5">
    <source>
        <dbReference type="Google" id="ProtNLM"/>
    </source>
</evidence>